<keyword evidence="3" id="KW-1185">Reference proteome</keyword>
<evidence type="ECO:0000313" key="3">
    <source>
        <dbReference type="Proteomes" id="UP001589693"/>
    </source>
</evidence>
<dbReference type="InterPro" id="IPR042529">
    <property type="entry name" value="IF_2B-like_C"/>
</dbReference>
<gene>
    <name evidence="2" type="ORF">ACFFQA_11040</name>
</gene>
<dbReference type="InterPro" id="IPR027363">
    <property type="entry name" value="M1Pi_N"/>
</dbReference>
<dbReference type="InterPro" id="IPR000649">
    <property type="entry name" value="IF-2B-related"/>
</dbReference>
<dbReference type="EMBL" id="JBHLZU010000009">
    <property type="protein sequence ID" value="MFB9904465.1"/>
    <property type="molecule type" value="Genomic_DNA"/>
</dbReference>
<name>A0ABV5ZUA1_9PSEU</name>
<comment type="caution">
    <text evidence="2">The sequence shown here is derived from an EMBL/GenBank/DDBJ whole genome shotgun (WGS) entry which is preliminary data.</text>
</comment>
<evidence type="ECO:0000313" key="2">
    <source>
        <dbReference type="EMBL" id="MFB9904465.1"/>
    </source>
</evidence>
<proteinExistence type="inferred from homology"/>
<dbReference type="Proteomes" id="UP001589693">
    <property type="component" value="Unassembled WGS sequence"/>
</dbReference>
<accession>A0ABV5ZUA1</accession>
<keyword evidence="2" id="KW-0413">Isomerase</keyword>
<dbReference type="GO" id="GO:0016853">
    <property type="term" value="F:isomerase activity"/>
    <property type="evidence" value="ECO:0007669"/>
    <property type="project" value="UniProtKB-KW"/>
</dbReference>
<dbReference type="RefSeq" id="WP_377851664.1">
    <property type="nucleotide sequence ID" value="NZ_JBHLZU010000009.1"/>
</dbReference>
<dbReference type="Gene3D" id="1.20.120.420">
    <property type="entry name" value="translation initiation factor eif-2b, domain 1"/>
    <property type="match status" value="1"/>
</dbReference>
<dbReference type="InterPro" id="IPR037171">
    <property type="entry name" value="NagB/RpiA_transferase-like"/>
</dbReference>
<evidence type="ECO:0000256" key="1">
    <source>
        <dbReference type="RuleBase" id="RU003814"/>
    </source>
</evidence>
<dbReference type="SUPFAM" id="SSF100950">
    <property type="entry name" value="NagB/RpiA/CoA transferase-like"/>
    <property type="match status" value="1"/>
</dbReference>
<dbReference type="Pfam" id="PF01008">
    <property type="entry name" value="IF-2B"/>
    <property type="match status" value="1"/>
</dbReference>
<dbReference type="PANTHER" id="PTHR43475:SF1">
    <property type="entry name" value="METHYLTHIORIBOSE-1-PHOSPHATE ISOMERASE"/>
    <property type="match status" value="1"/>
</dbReference>
<reference evidence="2 3" key="1">
    <citation type="submission" date="2024-09" db="EMBL/GenBank/DDBJ databases">
        <authorList>
            <person name="Sun Q."/>
            <person name="Mori K."/>
        </authorList>
    </citation>
    <scope>NUCLEOTIDE SEQUENCE [LARGE SCALE GENOMIC DNA]</scope>
    <source>
        <strain evidence="2 3">TBRC 7907</strain>
    </source>
</reference>
<organism evidence="2 3">
    <name type="scientific">Allokutzneria oryzae</name>
    <dbReference type="NCBI Taxonomy" id="1378989"/>
    <lineage>
        <taxon>Bacteria</taxon>
        <taxon>Bacillati</taxon>
        <taxon>Actinomycetota</taxon>
        <taxon>Actinomycetes</taxon>
        <taxon>Pseudonocardiales</taxon>
        <taxon>Pseudonocardiaceae</taxon>
        <taxon>Allokutzneria</taxon>
    </lineage>
</organism>
<dbReference type="PANTHER" id="PTHR43475">
    <property type="entry name" value="METHYLTHIORIBOSE-1-PHOSPHATE ISOMERASE"/>
    <property type="match status" value="1"/>
</dbReference>
<sequence length="333" mass="35654">MVPEIAHSVRLTDDADAVLVLDRRRLPFERVWVRCGTVDEVAEAIKDMVTQSSGPYFAALSAMVLAAREASGLSPEHARAHLERAGRLLVRTRRTNNHLRKAVHAVLSTSDTSVDGVLAAARAGEELYRARSRALASAAAELLPDGARVLTHCWADIYLIELVTALERAGKRFSFVCTETRPYLQGARLTAPTLVEMGVDTTLITDGMGAAVLADGRVDALVTAADRVTMDGHVVNKVGTLGLAASARAFGVPFHALVQAPDQDAASADAVPIEYRDPADVLSALGRPVPGVRGLYPAFDVTPPNLVTTVVTDRGAFAPADVHEYYREGEQNQ</sequence>
<dbReference type="Gene3D" id="3.40.50.10470">
    <property type="entry name" value="Translation initiation factor eif-2b, domain 2"/>
    <property type="match status" value="1"/>
</dbReference>
<protein>
    <submittedName>
        <fullName evidence="2">Methylthioribose-1-phosphate isomerase</fullName>
    </submittedName>
</protein>
<comment type="similarity">
    <text evidence="1">Belongs to the eIF-2B alpha/beta/delta subunits family.</text>
</comment>